<dbReference type="InterPro" id="IPR051695">
    <property type="entry name" value="Phosphoglycerate_Mutase"/>
</dbReference>
<reference evidence="4 5" key="1">
    <citation type="journal article" date="2018" name="BMC Genomics">
        <title>Comparative genome analyses reveal sequence features reflecting distinct modes of host-adaptation between dicot and monocot powdery mildew.</title>
        <authorList>
            <person name="Wu Y."/>
            <person name="Ma X."/>
            <person name="Pan Z."/>
            <person name="Kale S.D."/>
            <person name="Song Y."/>
            <person name="King H."/>
            <person name="Zhang Q."/>
            <person name="Presley C."/>
            <person name="Deng X."/>
            <person name="Wei C.I."/>
            <person name="Xiao S."/>
        </authorList>
    </citation>
    <scope>NUCLEOTIDE SEQUENCE [LARGE SCALE GENOMIC DNA]</scope>
    <source>
        <strain evidence="4">UMSG1</strain>
    </source>
</reference>
<accession>A0A420IVX4</accession>
<protein>
    <submittedName>
        <fullName evidence="4">Putative phosphatase</fullName>
    </submittedName>
</protein>
<dbReference type="GO" id="GO:0005829">
    <property type="term" value="C:cytosol"/>
    <property type="evidence" value="ECO:0007669"/>
    <property type="project" value="TreeGrafter"/>
</dbReference>
<dbReference type="GO" id="GO:0045820">
    <property type="term" value="P:negative regulation of glycolytic process"/>
    <property type="evidence" value="ECO:0007669"/>
    <property type="project" value="TreeGrafter"/>
</dbReference>
<evidence type="ECO:0000256" key="1">
    <source>
        <dbReference type="ARBA" id="ARBA00022801"/>
    </source>
</evidence>
<evidence type="ECO:0000313" key="4">
    <source>
        <dbReference type="EMBL" id="RKF78694.1"/>
    </source>
</evidence>
<dbReference type="GO" id="GO:0043456">
    <property type="term" value="P:regulation of pentose-phosphate shunt"/>
    <property type="evidence" value="ECO:0007669"/>
    <property type="project" value="TreeGrafter"/>
</dbReference>
<sequence length="310" mass="35210">MKLLLVRHGETVDNVAGLYAGITDSPLTNHGMVQSRKLGRFLCLSENRIERIFSSDLQRAYLTAEAISESQKISPAPVVRLALLREKDFGRLERTKISKMGNILSSDLSVPGSKICFTETVHDPESSMSMRSRAESFINNHLASSLNEVHENATIVVVSHGIFLRHLWSELLKKFPYDKVYVSQTFSKLTDTSLEIFPTWYNTAYLELCITRCRDKKTHKSTQTSGIYKSMHTTTALQHPELPLTSFHDDLTQNESRSIPNNEISNMRLAVISFNRRDHLEGVRKSRSGTGNLKYTPSQRTMYSYFSKKG</sequence>
<dbReference type="AlphaFoldDB" id="A0A420IVX4"/>
<feature type="binding site" evidence="3">
    <location>
        <begin position="7"/>
        <end position="14"/>
    </location>
    <ligand>
        <name>substrate</name>
    </ligand>
</feature>
<dbReference type="Proteomes" id="UP000285326">
    <property type="component" value="Unassembled WGS sequence"/>
</dbReference>
<dbReference type="GO" id="GO:0004331">
    <property type="term" value="F:fructose-2,6-bisphosphate 2-phosphatase activity"/>
    <property type="evidence" value="ECO:0007669"/>
    <property type="project" value="TreeGrafter"/>
</dbReference>
<dbReference type="InterPro" id="IPR029033">
    <property type="entry name" value="His_PPase_superfam"/>
</dbReference>
<dbReference type="InterPro" id="IPR001345">
    <property type="entry name" value="PG/BPGM_mutase_AS"/>
</dbReference>
<dbReference type="CDD" id="cd07067">
    <property type="entry name" value="HP_PGM_like"/>
    <property type="match status" value="1"/>
</dbReference>
<feature type="binding site" evidence="3">
    <location>
        <position position="59"/>
    </location>
    <ligand>
        <name>substrate</name>
    </ligand>
</feature>
<dbReference type="SUPFAM" id="SSF53254">
    <property type="entry name" value="Phosphoglycerate mutase-like"/>
    <property type="match status" value="1"/>
</dbReference>
<dbReference type="PANTHER" id="PTHR46517:SF1">
    <property type="entry name" value="FRUCTOSE-2,6-BISPHOSPHATASE TIGAR"/>
    <property type="match status" value="1"/>
</dbReference>
<proteinExistence type="predicted"/>
<name>A0A420IVX4_9PEZI</name>
<gene>
    <name evidence="4" type="ORF">GcM1_209037</name>
</gene>
<dbReference type="PANTHER" id="PTHR46517">
    <property type="entry name" value="FRUCTOSE-2,6-BISPHOSPHATASE TIGAR"/>
    <property type="match status" value="1"/>
</dbReference>
<dbReference type="Gene3D" id="3.40.50.1240">
    <property type="entry name" value="Phosphoglycerate mutase-like"/>
    <property type="match status" value="1"/>
</dbReference>
<dbReference type="SMART" id="SM00855">
    <property type="entry name" value="PGAM"/>
    <property type="match status" value="1"/>
</dbReference>
<dbReference type="EMBL" id="MCBS01020914">
    <property type="protein sequence ID" value="RKF78694.1"/>
    <property type="molecule type" value="Genomic_DNA"/>
</dbReference>
<evidence type="ECO:0000256" key="3">
    <source>
        <dbReference type="PIRSR" id="PIRSR613078-2"/>
    </source>
</evidence>
<dbReference type="Pfam" id="PF00300">
    <property type="entry name" value="His_Phos_1"/>
    <property type="match status" value="1"/>
</dbReference>
<dbReference type="PROSITE" id="PS00175">
    <property type="entry name" value="PG_MUTASE"/>
    <property type="match status" value="1"/>
</dbReference>
<evidence type="ECO:0000256" key="2">
    <source>
        <dbReference type="PIRSR" id="PIRSR613078-1"/>
    </source>
</evidence>
<dbReference type="InterPro" id="IPR013078">
    <property type="entry name" value="His_Pase_superF_clade-1"/>
</dbReference>
<keyword evidence="1" id="KW-0378">Hydrolase</keyword>
<feature type="active site" description="Proton donor/acceptor" evidence="2">
    <location>
        <position position="86"/>
    </location>
</feature>
<organism evidence="4 5">
    <name type="scientific">Golovinomyces cichoracearum</name>
    <dbReference type="NCBI Taxonomy" id="62708"/>
    <lineage>
        <taxon>Eukaryota</taxon>
        <taxon>Fungi</taxon>
        <taxon>Dikarya</taxon>
        <taxon>Ascomycota</taxon>
        <taxon>Pezizomycotina</taxon>
        <taxon>Leotiomycetes</taxon>
        <taxon>Erysiphales</taxon>
        <taxon>Erysiphaceae</taxon>
        <taxon>Golovinomyces</taxon>
    </lineage>
</organism>
<comment type="caution">
    <text evidence="4">The sequence shown here is derived from an EMBL/GenBank/DDBJ whole genome shotgun (WGS) entry which is preliminary data.</text>
</comment>
<evidence type="ECO:0000313" key="5">
    <source>
        <dbReference type="Proteomes" id="UP000285326"/>
    </source>
</evidence>
<feature type="active site" description="Tele-phosphohistidine intermediate" evidence="2">
    <location>
        <position position="8"/>
    </location>
</feature>